<dbReference type="HOGENOM" id="CLU_050889_0_0_1"/>
<gene>
    <name evidence="3" type="ORF">VHEMI03946</name>
</gene>
<dbReference type="OrthoDB" id="6423603at2759"/>
<feature type="compositionally biased region" description="Polar residues" evidence="2">
    <location>
        <begin position="189"/>
        <end position="215"/>
    </location>
</feature>
<feature type="compositionally biased region" description="Polar residues" evidence="2">
    <location>
        <begin position="11"/>
        <end position="27"/>
    </location>
</feature>
<reference evidence="3 4" key="1">
    <citation type="journal article" date="2015" name="Genome Announc.">
        <title>Draft Genome Sequence and Gene Annotation of the Entomopathogenic Fungus Verticillium hemipterigenum.</title>
        <authorList>
            <person name="Horn F."/>
            <person name="Habel A."/>
            <person name="Scharf D.H."/>
            <person name="Dworschak J."/>
            <person name="Brakhage A.A."/>
            <person name="Guthke R."/>
            <person name="Hertweck C."/>
            <person name="Linde J."/>
        </authorList>
    </citation>
    <scope>NUCLEOTIDE SEQUENCE [LARGE SCALE GENOMIC DNA]</scope>
</reference>
<feature type="compositionally biased region" description="Pro residues" evidence="2">
    <location>
        <begin position="159"/>
        <end position="172"/>
    </location>
</feature>
<evidence type="ECO:0000256" key="2">
    <source>
        <dbReference type="SAM" id="MobiDB-lite"/>
    </source>
</evidence>
<protein>
    <submittedName>
        <fullName evidence="3">Uncharacterized protein</fullName>
    </submittedName>
</protein>
<feature type="coiled-coil region" evidence="1">
    <location>
        <begin position="53"/>
        <end position="80"/>
    </location>
</feature>
<dbReference type="EMBL" id="CDHN01000002">
    <property type="protein sequence ID" value="CEJ85887.1"/>
    <property type="molecule type" value="Genomic_DNA"/>
</dbReference>
<accession>A0A0A1TCQ9</accession>
<dbReference type="AlphaFoldDB" id="A0A0A1TCQ9"/>
<sequence length="305" mass="35072">MRLRHRPGRPRSNSTGSCTQNATTKSNLIPSVPTMVRANTASSLLEKADAVARMTLELNMRAVSNQAERLEQDVKSLVLSTSEDRLFRQVHERRMEDIYKEITAVKHRMEEVEQISPAQLEQARQNTELAVHDLREEMDIMKGSIQDLSHMFKSLPTFLLPPPEQLSPPPSQPTRSQSDVPAPSRPPYQVQTRSKTLPLRSQSPQSRIRETVNSTRRWNREHRTTTLADNAFVANYLRKQFKRDPQLAIFIQKSIKRRIQPRLAKRTVKPDSLEDFCKDVLWEDVKSAIEETLVTNTDEVMRVLG</sequence>
<evidence type="ECO:0000313" key="4">
    <source>
        <dbReference type="Proteomes" id="UP000039046"/>
    </source>
</evidence>
<feature type="region of interest" description="Disordered" evidence="2">
    <location>
        <begin position="1"/>
        <end position="27"/>
    </location>
</feature>
<proteinExistence type="predicted"/>
<feature type="region of interest" description="Disordered" evidence="2">
    <location>
        <begin position="157"/>
        <end position="215"/>
    </location>
</feature>
<evidence type="ECO:0000313" key="3">
    <source>
        <dbReference type="EMBL" id="CEJ85887.1"/>
    </source>
</evidence>
<dbReference type="Proteomes" id="UP000039046">
    <property type="component" value="Unassembled WGS sequence"/>
</dbReference>
<name>A0A0A1TCQ9_9HYPO</name>
<keyword evidence="4" id="KW-1185">Reference proteome</keyword>
<keyword evidence="1" id="KW-0175">Coiled coil</keyword>
<dbReference type="STRING" id="1531966.A0A0A1TCQ9"/>
<organism evidence="3 4">
    <name type="scientific">[Torrubiella] hemipterigena</name>
    <dbReference type="NCBI Taxonomy" id="1531966"/>
    <lineage>
        <taxon>Eukaryota</taxon>
        <taxon>Fungi</taxon>
        <taxon>Dikarya</taxon>
        <taxon>Ascomycota</taxon>
        <taxon>Pezizomycotina</taxon>
        <taxon>Sordariomycetes</taxon>
        <taxon>Hypocreomycetidae</taxon>
        <taxon>Hypocreales</taxon>
        <taxon>Clavicipitaceae</taxon>
        <taxon>Clavicipitaceae incertae sedis</taxon>
        <taxon>'Torrubiella' clade</taxon>
    </lineage>
</organism>
<evidence type="ECO:0000256" key="1">
    <source>
        <dbReference type="SAM" id="Coils"/>
    </source>
</evidence>